<evidence type="ECO:0000256" key="1">
    <source>
        <dbReference type="SAM" id="MobiDB-lite"/>
    </source>
</evidence>
<dbReference type="EMBL" id="CADCWF010000014">
    <property type="protein sequence ID" value="CAA9536205.1"/>
    <property type="molecule type" value="Genomic_DNA"/>
</dbReference>
<sequence>CRRSPFGIPVPAAPYRPSRRHRATGSSGPVSRSCGLTPPACRREQP</sequence>
<dbReference type="AlphaFoldDB" id="A0A6J4TZN9"/>
<feature type="region of interest" description="Disordered" evidence="1">
    <location>
        <begin position="1"/>
        <end position="46"/>
    </location>
</feature>
<evidence type="ECO:0000313" key="2">
    <source>
        <dbReference type="EMBL" id="CAA9536205.1"/>
    </source>
</evidence>
<name>A0A6J4TZN9_9BACT</name>
<accession>A0A6J4TZN9</accession>
<organism evidence="2">
    <name type="scientific">uncultured Thermomicrobiales bacterium</name>
    <dbReference type="NCBI Taxonomy" id="1645740"/>
    <lineage>
        <taxon>Bacteria</taxon>
        <taxon>Pseudomonadati</taxon>
        <taxon>Thermomicrobiota</taxon>
        <taxon>Thermomicrobia</taxon>
        <taxon>Thermomicrobiales</taxon>
        <taxon>environmental samples</taxon>
    </lineage>
</organism>
<proteinExistence type="predicted"/>
<feature type="non-terminal residue" evidence="2">
    <location>
        <position position="1"/>
    </location>
</feature>
<reference evidence="2" key="1">
    <citation type="submission" date="2020-02" db="EMBL/GenBank/DDBJ databases">
        <authorList>
            <person name="Meier V. D."/>
        </authorList>
    </citation>
    <scope>NUCLEOTIDE SEQUENCE</scope>
    <source>
        <strain evidence="2">AVDCRST_MAG59</strain>
    </source>
</reference>
<gene>
    <name evidence="2" type="ORF">AVDCRST_MAG59-278</name>
</gene>
<protein>
    <submittedName>
        <fullName evidence="2">Uncharacterized protein</fullName>
    </submittedName>
</protein>
<feature type="non-terminal residue" evidence="2">
    <location>
        <position position="46"/>
    </location>
</feature>